<evidence type="ECO:0000256" key="5">
    <source>
        <dbReference type="ARBA" id="ARBA00023014"/>
    </source>
</evidence>
<proteinExistence type="predicted"/>
<keyword evidence="4" id="KW-0408">Iron</keyword>
<dbReference type="GO" id="GO:0016491">
    <property type="term" value="F:oxidoreductase activity"/>
    <property type="evidence" value="ECO:0007669"/>
    <property type="project" value="UniProtKB-KW"/>
</dbReference>
<accession>A0A6G4V3L1</accession>
<evidence type="ECO:0000313" key="7">
    <source>
        <dbReference type="Proteomes" id="UP000472335"/>
    </source>
</evidence>
<evidence type="ECO:0000313" key="6">
    <source>
        <dbReference type="EMBL" id="NGO08668.1"/>
    </source>
</evidence>
<keyword evidence="3" id="KW-0560">Oxidoreductase</keyword>
<dbReference type="GO" id="GO:0046872">
    <property type="term" value="F:metal ion binding"/>
    <property type="evidence" value="ECO:0007669"/>
    <property type="project" value="UniProtKB-KW"/>
</dbReference>
<gene>
    <name evidence="6" type="ORF">G5C60_13870</name>
</gene>
<dbReference type="SUPFAM" id="SSF51905">
    <property type="entry name" value="FAD/NAD(P)-binding domain"/>
    <property type="match status" value="1"/>
</dbReference>
<keyword evidence="1" id="KW-0004">4Fe-4S</keyword>
<reference evidence="6 7" key="1">
    <citation type="submission" date="2020-02" db="EMBL/GenBank/DDBJ databases">
        <title>Whole-genome analyses of novel actinobacteria.</title>
        <authorList>
            <person name="Sahin N."/>
            <person name="Gencbay T."/>
        </authorList>
    </citation>
    <scope>NUCLEOTIDE SEQUENCE [LARGE SCALE GENOMIC DNA]</scope>
    <source>
        <strain evidence="6 7">HC44</strain>
    </source>
</reference>
<dbReference type="RefSeq" id="WP_165258637.1">
    <property type="nucleotide sequence ID" value="NZ_JAAKZY010000035.1"/>
</dbReference>
<dbReference type="Gene3D" id="3.50.50.60">
    <property type="entry name" value="FAD/NAD(P)-binding domain"/>
    <property type="match status" value="1"/>
</dbReference>
<protein>
    <submittedName>
        <fullName evidence="6">FAD-dependent oxidoreductase</fullName>
    </submittedName>
</protein>
<dbReference type="InterPro" id="IPR039650">
    <property type="entry name" value="HdrA-like"/>
</dbReference>
<evidence type="ECO:0000256" key="3">
    <source>
        <dbReference type="ARBA" id="ARBA00023002"/>
    </source>
</evidence>
<evidence type="ECO:0000256" key="1">
    <source>
        <dbReference type="ARBA" id="ARBA00022485"/>
    </source>
</evidence>
<dbReference type="Pfam" id="PF12831">
    <property type="entry name" value="FAD_oxidored"/>
    <property type="match status" value="1"/>
</dbReference>
<keyword evidence="5" id="KW-0411">Iron-sulfur</keyword>
<keyword evidence="7" id="KW-1185">Reference proteome</keyword>
<dbReference type="PANTHER" id="PTHR43498:SF1">
    <property type="entry name" value="COB--COM HETERODISULFIDE REDUCTASE IRON-SULFUR SUBUNIT A"/>
    <property type="match status" value="1"/>
</dbReference>
<name>A0A6G4V3L1_9ACTN</name>
<dbReference type="PRINTS" id="PR00368">
    <property type="entry name" value="FADPNR"/>
</dbReference>
<keyword evidence="2" id="KW-0479">Metal-binding</keyword>
<evidence type="ECO:0000256" key="4">
    <source>
        <dbReference type="ARBA" id="ARBA00023004"/>
    </source>
</evidence>
<evidence type="ECO:0000256" key="2">
    <source>
        <dbReference type="ARBA" id="ARBA00022723"/>
    </source>
</evidence>
<dbReference type="PANTHER" id="PTHR43498">
    <property type="entry name" value="FERREDOXIN:COB-COM HETERODISULFIDE REDUCTASE SUBUNIT A"/>
    <property type="match status" value="1"/>
</dbReference>
<sequence length="415" mass="42777">MVVVGGGTAGVAAACGAARSGARTLLLERSTALGGAATIRNVLGYCGLWTCEPTPRKAVGGVADDLLTALRRLGGVSEMAVVGRDYWAVVFLDPEAGKRALDQLCADSGVDVRLSATLIAVDRDGDTLRGITYVDYAGNHIIATATAVVDTSGDATATALAGAEFTIGAAGRLQTATMATRYSGIAPDADVTPDTVAAAVRQAQREGLPDLTSSSGFVMRLPLSADVVVYLADEDLNPLDPVAYTAATQHARRQAWAHLEVLRRIPGCASAYIVSTGPELGIRQSRHLTAHTPLRDNTLHNGITQPESIALGAWPSEFHPGTGEPSEWVGIGGDRVFGITLDNLRSADTANLFAAGRMLGGDRVIGASVRVMGTALATGHAAGIAAALMSDSADDLGARTRQELGAQGALLTLDK</sequence>
<organism evidence="6 7">
    <name type="scientific">Streptomyces scabichelini</name>
    <dbReference type="NCBI Taxonomy" id="2711217"/>
    <lineage>
        <taxon>Bacteria</taxon>
        <taxon>Bacillati</taxon>
        <taxon>Actinomycetota</taxon>
        <taxon>Actinomycetes</taxon>
        <taxon>Kitasatosporales</taxon>
        <taxon>Streptomycetaceae</taxon>
        <taxon>Streptomyces</taxon>
    </lineage>
</organism>
<dbReference type="AlphaFoldDB" id="A0A6G4V3L1"/>
<dbReference type="Proteomes" id="UP000472335">
    <property type="component" value="Unassembled WGS sequence"/>
</dbReference>
<dbReference type="InterPro" id="IPR036188">
    <property type="entry name" value="FAD/NAD-bd_sf"/>
</dbReference>
<dbReference type="EMBL" id="JAAKZY010000035">
    <property type="protein sequence ID" value="NGO08668.1"/>
    <property type="molecule type" value="Genomic_DNA"/>
</dbReference>
<comment type="caution">
    <text evidence="6">The sequence shown here is derived from an EMBL/GenBank/DDBJ whole genome shotgun (WGS) entry which is preliminary data.</text>
</comment>
<dbReference type="GO" id="GO:0051539">
    <property type="term" value="F:4 iron, 4 sulfur cluster binding"/>
    <property type="evidence" value="ECO:0007669"/>
    <property type="project" value="UniProtKB-KW"/>
</dbReference>